<dbReference type="PANTHER" id="PTHR17985">
    <property type="entry name" value="SER/THR-RICH PROTEIN T10 IN DGCR REGION"/>
    <property type="match status" value="1"/>
</dbReference>
<dbReference type="GO" id="GO:0005794">
    <property type="term" value="C:Golgi apparatus"/>
    <property type="evidence" value="ECO:0007669"/>
    <property type="project" value="TreeGrafter"/>
</dbReference>
<name>A0A9P6EEJ6_9AGAR</name>
<dbReference type="GO" id="GO:0007030">
    <property type="term" value="P:Golgi organization"/>
    <property type="evidence" value="ECO:0007669"/>
    <property type="project" value="TreeGrafter"/>
</dbReference>
<keyword evidence="2" id="KW-1185">Reference proteome</keyword>
<evidence type="ECO:0000313" key="1">
    <source>
        <dbReference type="EMBL" id="KAF9527515.1"/>
    </source>
</evidence>
<accession>A0A9P6EEJ6</accession>
<dbReference type="GO" id="GO:0009306">
    <property type="term" value="P:protein secretion"/>
    <property type="evidence" value="ECO:0007669"/>
    <property type="project" value="TreeGrafter"/>
</dbReference>
<dbReference type="InterPro" id="IPR008551">
    <property type="entry name" value="TANGO2"/>
</dbReference>
<dbReference type="PANTHER" id="PTHR17985:SF8">
    <property type="entry name" value="TRANSPORT AND GOLGI ORGANIZATION PROTEIN 2 HOMOLOG"/>
    <property type="match status" value="1"/>
</dbReference>
<dbReference type="EMBL" id="MU157860">
    <property type="protein sequence ID" value="KAF9527515.1"/>
    <property type="molecule type" value="Genomic_DNA"/>
</dbReference>
<dbReference type="Proteomes" id="UP000807306">
    <property type="component" value="Unassembled WGS sequence"/>
</dbReference>
<dbReference type="Pfam" id="PF05742">
    <property type="entry name" value="TANGO2"/>
    <property type="match status" value="1"/>
</dbReference>
<gene>
    <name evidence="1" type="ORF">CPB83DRAFT_855919</name>
</gene>
<evidence type="ECO:0000313" key="2">
    <source>
        <dbReference type="Proteomes" id="UP000807306"/>
    </source>
</evidence>
<sequence>MCIGVWTLEHAKYALIICTNRDEFLDRPTQNAHYHSFASNSDPNLNDCSGPILSGRDVQAGGSWFGINKLGRAALLTNITEPAHKYKTSRGSLVSSFLLSESLHPLEGEIGQTQPEDANYAGFNLLLLAPTVKVESGAEPIQYTSLRITNHGGGGTLTSRPLEFRERSCGCISNGVDHAGADQWPKVQHATNDFDRVLRSLSPDTTETELTEELFNVLTWHPEEAIKERKQLRNTIQVVPVPIVLDGPAGNPRPTYYGTRLSTVLLVARNGDVLFVERDIWQLGPEGKPYKADRPSDRTFRFTIDKSNLSSSSS</sequence>
<reference evidence="1" key="1">
    <citation type="submission" date="2020-11" db="EMBL/GenBank/DDBJ databases">
        <authorList>
            <consortium name="DOE Joint Genome Institute"/>
            <person name="Ahrendt S."/>
            <person name="Riley R."/>
            <person name="Andreopoulos W."/>
            <person name="Labutti K."/>
            <person name="Pangilinan J."/>
            <person name="Ruiz-Duenas F.J."/>
            <person name="Barrasa J.M."/>
            <person name="Sanchez-Garcia M."/>
            <person name="Camarero S."/>
            <person name="Miyauchi S."/>
            <person name="Serrano A."/>
            <person name="Linde D."/>
            <person name="Babiker R."/>
            <person name="Drula E."/>
            <person name="Ayuso-Fernandez I."/>
            <person name="Pacheco R."/>
            <person name="Padilla G."/>
            <person name="Ferreira P."/>
            <person name="Barriuso J."/>
            <person name="Kellner H."/>
            <person name="Castanera R."/>
            <person name="Alfaro M."/>
            <person name="Ramirez L."/>
            <person name="Pisabarro A.G."/>
            <person name="Kuo A."/>
            <person name="Tritt A."/>
            <person name="Lipzen A."/>
            <person name="He G."/>
            <person name="Yan M."/>
            <person name="Ng V."/>
            <person name="Cullen D."/>
            <person name="Martin F."/>
            <person name="Rosso M.-N."/>
            <person name="Henrissat B."/>
            <person name="Hibbett D."/>
            <person name="Martinez A.T."/>
            <person name="Grigoriev I.V."/>
        </authorList>
    </citation>
    <scope>NUCLEOTIDE SEQUENCE</scope>
    <source>
        <strain evidence="1">CBS 506.95</strain>
    </source>
</reference>
<organism evidence="1 2">
    <name type="scientific">Crepidotus variabilis</name>
    <dbReference type="NCBI Taxonomy" id="179855"/>
    <lineage>
        <taxon>Eukaryota</taxon>
        <taxon>Fungi</taxon>
        <taxon>Dikarya</taxon>
        <taxon>Basidiomycota</taxon>
        <taxon>Agaricomycotina</taxon>
        <taxon>Agaricomycetes</taxon>
        <taxon>Agaricomycetidae</taxon>
        <taxon>Agaricales</taxon>
        <taxon>Agaricineae</taxon>
        <taxon>Crepidotaceae</taxon>
        <taxon>Crepidotus</taxon>
    </lineage>
</organism>
<dbReference type="OrthoDB" id="191601at2759"/>
<protein>
    <submittedName>
        <fullName evidence="1">NRDE protein-domain-containing protein</fullName>
    </submittedName>
</protein>
<dbReference type="AlphaFoldDB" id="A0A9P6EEJ6"/>
<proteinExistence type="predicted"/>
<comment type="caution">
    <text evidence="1">The sequence shown here is derived from an EMBL/GenBank/DDBJ whole genome shotgun (WGS) entry which is preliminary data.</text>
</comment>